<dbReference type="InterPro" id="IPR017452">
    <property type="entry name" value="GPCR_Rhodpsn_7TM"/>
</dbReference>
<feature type="transmembrane region" description="Helical" evidence="6">
    <location>
        <begin position="149"/>
        <end position="167"/>
    </location>
</feature>
<keyword evidence="10" id="KW-1185">Reference proteome</keyword>
<dbReference type="GO" id="GO:0005886">
    <property type="term" value="C:plasma membrane"/>
    <property type="evidence" value="ECO:0007669"/>
    <property type="project" value="TreeGrafter"/>
</dbReference>
<evidence type="ECO:0000313" key="10">
    <source>
        <dbReference type="Proteomes" id="UP000322873"/>
    </source>
</evidence>
<dbReference type="GO" id="GO:0007189">
    <property type="term" value="P:adenylate cyclase-activating G protein-coupled receptor signaling pathway"/>
    <property type="evidence" value="ECO:0007669"/>
    <property type="project" value="TreeGrafter"/>
</dbReference>
<dbReference type="PROSITE" id="PS50262">
    <property type="entry name" value="G_PROTEIN_RECEP_F1_2"/>
    <property type="match status" value="1"/>
</dbReference>
<dbReference type="VEuPathDB" id="FungiDB:MFRU_015g00090"/>
<evidence type="ECO:0000256" key="5">
    <source>
        <dbReference type="SAM" id="MobiDB-lite"/>
    </source>
</evidence>
<dbReference type="InterPro" id="IPR017981">
    <property type="entry name" value="GPCR_2-like_7TM"/>
</dbReference>
<evidence type="ECO:0008006" key="11">
    <source>
        <dbReference type="Google" id="ProtNLM"/>
    </source>
</evidence>
<evidence type="ECO:0000256" key="1">
    <source>
        <dbReference type="ARBA" id="ARBA00004141"/>
    </source>
</evidence>
<reference evidence="9 10" key="1">
    <citation type="submission" date="2019-06" db="EMBL/GenBank/DDBJ databases">
        <title>Genome Sequence of the Brown Rot Fungal Pathogen Monilinia fructicola.</title>
        <authorList>
            <person name="De Miccolis Angelini R.M."/>
            <person name="Landi L."/>
            <person name="Abate D."/>
            <person name="Pollastro S."/>
            <person name="Romanazzi G."/>
            <person name="Faretra F."/>
        </authorList>
    </citation>
    <scope>NUCLEOTIDE SEQUENCE [LARGE SCALE GENOMIC DNA]</scope>
    <source>
        <strain evidence="9 10">Mfrc123</strain>
    </source>
</reference>
<comment type="subcellular location">
    <subcellularLocation>
        <location evidence="1">Membrane</location>
        <topology evidence="1">Multi-pass membrane protein</topology>
    </subcellularLocation>
</comment>
<dbReference type="EMBL" id="VICG01000003">
    <property type="protein sequence ID" value="KAA8574602.1"/>
    <property type="molecule type" value="Genomic_DNA"/>
</dbReference>
<dbReference type="Gene3D" id="1.20.1070.10">
    <property type="entry name" value="Rhodopsin 7-helix transmembrane proteins"/>
    <property type="match status" value="1"/>
</dbReference>
<evidence type="ECO:0000313" key="9">
    <source>
        <dbReference type="EMBL" id="KAA8574602.1"/>
    </source>
</evidence>
<keyword evidence="2 6" id="KW-0812">Transmembrane</keyword>
<evidence type="ECO:0000256" key="2">
    <source>
        <dbReference type="ARBA" id="ARBA00022692"/>
    </source>
</evidence>
<evidence type="ECO:0000256" key="6">
    <source>
        <dbReference type="SAM" id="Phobius"/>
    </source>
</evidence>
<dbReference type="SUPFAM" id="SSF81321">
    <property type="entry name" value="Family A G protein-coupled receptor-like"/>
    <property type="match status" value="1"/>
</dbReference>
<evidence type="ECO:0000256" key="3">
    <source>
        <dbReference type="ARBA" id="ARBA00022989"/>
    </source>
</evidence>
<gene>
    <name evidence="9" type="ORF">EYC84_006043</name>
</gene>
<feature type="transmembrane region" description="Helical" evidence="6">
    <location>
        <begin position="176"/>
        <end position="196"/>
    </location>
</feature>
<sequence>MQYNTRQDKSRQHNSIQRNTTQYNTAQYSTSFHLATHEKVCVQSSPVQSIMSLTYAEFEAIDITERASAVVSILGNLFIILTFFFCSSFDKPINRLIFFASWGNIGSSISCLITELGPASLGNRAKFDASGICQVQGFLVQMFRGVDCYWAFFMAINVYLVFFRGYTTHQLRKLDIWYLLACYGLSFIPAFVFLFISTKERGHVYGSAIVWCWISERWDWMRLVFLYGIVWITIILAFIVYWMAAKVIWSKREHLKGFLNPLNENPFASTVTTEIEITYEERSIVKDAGDQGVSESNISSDQYAVEIQAMPQQPQETQVYHVRRMRSLTREAAESETNPEAWLYARVAILFFLAMIITWVPASVNRIWQMANPKTTNFALNYIESLVLSLQGVWNVIVYVITSQTACRRLAYRMFSRSSRNKSRLPSGSPERYPSGVKQRLESVSSK</sequence>
<evidence type="ECO:0000259" key="8">
    <source>
        <dbReference type="PROSITE" id="PS50262"/>
    </source>
</evidence>
<feature type="domain" description="G-protein coupled receptors family 1 profile" evidence="8">
    <location>
        <begin position="75"/>
        <end position="399"/>
    </location>
</feature>
<dbReference type="GO" id="GO:0004930">
    <property type="term" value="F:G protein-coupled receptor activity"/>
    <property type="evidence" value="ECO:0007669"/>
    <property type="project" value="TreeGrafter"/>
</dbReference>
<feature type="transmembrane region" description="Helical" evidence="6">
    <location>
        <begin position="343"/>
        <end position="362"/>
    </location>
</feature>
<feature type="transmembrane region" description="Helical" evidence="6">
    <location>
        <begin position="382"/>
        <end position="401"/>
    </location>
</feature>
<feature type="transmembrane region" description="Helical" evidence="6">
    <location>
        <begin position="224"/>
        <end position="244"/>
    </location>
</feature>
<feature type="region of interest" description="Disordered" evidence="5">
    <location>
        <begin position="420"/>
        <end position="447"/>
    </location>
</feature>
<dbReference type="Proteomes" id="UP000322873">
    <property type="component" value="Unassembled WGS sequence"/>
</dbReference>
<evidence type="ECO:0000256" key="4">
    <source>
        <dbReference type="ARBA" id="ARBA00023136"/>
    </source>
</evidence>
<name>A0A5M9K3K5_MONFR</name>
<keyword evidence="4 6" id="KW-0472">Membrane</keyword>
<accession>A0A5M9K3K5</accession>
<organism evidence="9 10">
    <name type="scientific">Monilinia fructicola</name>
    <name type="common">Brown rot fungus</name>
    <name type="synonym">Ciboria fructicola</name>
    <dbReference type="NCBI Taxonomy" id="38448"/>
    <lineage>
        <taxon>Eukaryota</taxon>
        <taxon>Fungi</taxon>
        <taxon>Dikarya</taxon>
        <taxon>Ascomycota</taxon>
        <taxon>Pezizomycotina</taxon>
        <taxon>Leotiomycetes</taxon>
        <taxon>Helotiales</taxon>
        <taxon>Sclerotiniaceae</taxon>
        <taxon>Monilinia</taxon>
    </lineage>
</organism>
<dbReference type="PROSITE" id="PS50261">
    <property type="entry name" value="G_PROTEIN_RECEP_F2_4"/>
    <property type="match status" value="1"/>
</dbReference>
<keyword evidence="3 6" id="KW-1133">Transmembrane helix</keyword>
<dbReference type="AlphaFoldDB" id="A0A5M9K3K5"/>
<dbReference type="PANTHER" id="PTHR23112">
    <property type="entry name" value="G PROTEIN-COUPLED RECEPTOR 157-RELATED"/>
    <property type="match status" value="1"/>
</dbReference>
<feature type="transmembrane region" description="Helical" evidence="6">
    <location>
        <begin position="67"/>
        <end position="89"/>
    </location>
</feature>
<evidence type="ECO:0000259" key="7">
    <source>
        <dbReference type="PROSITE" id="PS50261"/>
    </source>
</evidence>
<comment type="caution">
    <text evidence="9">The sequence shown here is derived from an EMBL/GenBank/DDBJ whole genome shotgun (WGS) entry which is preliminary data.</text>
</comment>
<protein>
    <recommendedName>
        <fullName evidence="11">G-protein coupled receptors family 2 profile 2 domain-containing protein</fullName>
    </recommendedName>
</protein>
<dbReference type="GO" id="GO:0007166">
    <property type="term" value="P:cell surface receptor signaling pathway"/>
    <property type="evidence" value="ECO:0007669"/>
    <property type="project" value="InterPro"/>
</dbReference>
<dbReference type="PANTHER" id="PTHR23112:SF22">
    <property type="entry name" value="G-PROTEIN COUPLED RECEPTOR"/>
    <property type="match status" value="1"/>
</dbReference>
<feature type="domain" description="G-protein coupled receptors family 2 profile 2" evidence="7">
    <location>
        <begin position="61"/>
        <end position="403"/>
    </location>
</feature>
<proteinExistence type="predicted"/>